<name>A0A317G0V9_BUTFI</name>
<dbReference type="Gene3D" id="3.40.50.10140">
    <property type="entry name" value="Toll/interleukin-1 receptor homology (TIR) domain"/>
    <property type="match status" value="1"/>
</dbReference>
<keyword evidence="1" id="KW-1133">Transmembrane helix</keyword>
<dbReference type="AlphaFoldDB" id="A0A317G0V9"/>
<gene>
    <name evidence="3" type="ORF">CPT75_11125</name>
</gene>
<dbReference type="SUPFAM" id="SSF50998">
    <property type="entry name" value="Quinoprotein alcohol dehydrogenase-like"/>
    <property type="match status" value="1"/>
</dbReference>
<dbReference type="InterPro" id="IPR035897">
    <property type="entry name" value="Toll_tir_struct_dom_sf"/>
</dbReference>
<dbReference type="SUPFAM" id="SSF52200">
    <property type="entry name" value="Toll/Interleukin receptor TIR domain"/>
    <property type="match status" value="1"/>
</dbReference>
<protein>
    <recommendedName>
        <fullName evidence="2">TIR domain-containing protein</fullName>
    </recommendedName>
</protein>
<dbReference type="InterPro" id="IPR000157">
    <property type="entry name" value="TIR_dom"/>
</dbReference>
<sequence>MLVSLLLNLIRKNVYNKQCSNSMIKRYLMRSSMSDQKGLHYDAFISYRHNEFDSFVAENLHKKLENFKLPKSVFSKVRSGKKRIERVFRDVDELPLTDNLSDPITTALQNSDFLITICTPRYLESKWCMKEIEVFLQSHPRDHVLVVLAEDEPVNSFPKILCYEEVRSRNDRGEIVITRRELEPLAADTRGDNKKEVLKAMDTAVIKLCAAIFGLNYDDLKQRHRAQKIRRLSMIFGSIGAALLIFAIFATIMLIKISSQNRQLRYDLATTMANTADNLCADGRNKDAVYAVRGALPDDGTDYNEKALRALYQDMGVYKASDMYAPVCTYDVGSWVESFDILHDEQDILVAESDAAYVFDIESCDIVHEILSPYPNGLQADLFGEGVLWSTHLGSNFYSFDSGQNTEMELTDFARAYHNDDGSLAIVSDEGNLYGMDGFGDLLYTIYLNDIFTYEEPELADVFWNQDEVLCCFGGYEGWGYLSFDPQNGDIISLYEKKDESIYEPVFGYNDGILYAAISEETDEGSRVRVYANDVGLGDISWKLSIDDFEMEIVDAYDFENGNQRILVTEEFIYFYGAYEVAVIDPILEEIVSRYSYNEYIMEAWIMNDEMYFISNYGKVFTCSGSYGQQEVTDTFFSKKPVQYIKTARFINGELYILFLNASYVIRYSNSISPFAEAVDGEYEETSVELYFPDQVFGDEELYDFNIDLVSEVAFYSDDEKYSFGLFNDHTAKFFDARTGELITSFETTEEHFNDFRYCDLTGSYILSGEKSYIFDKDMRIICIMDRIVCVEDDYFIMYSNEYGYIRIPYIDYSGLCDLADDYLGDYEPPYTVKQKYGLN</sequence>
<accession>A0A317G0V9</accession>
<dbReference type="Pfam" id="PF13676">
    <property type="entry name" value="TIR_2"/>
    <property type="match status" value="1"/>
</dbReference>
<comment type="caution">
    <text evidence="3">The sequence shown here is derived from an EMBL/GenBank/DDBJ whole genome shotgun (WGS) entry which is preliminary data.</text>
</comment>
<dbReference type="GO" id="GO:0007165">
    <property type="term" value="P:signal transduction"/>
    <property type="evidence" value="ECO:0007669"/>
    <property type="project" value="InterPro"/>
</dbReference>
<feature type="transmembrane region" description="Helical" evidence="1">
    <location>
        <begin position="232"/>
        <end position="255"/>
    </location>
</feature>
<dbReference type="InterPro" id="IPR011047">
    <property type="entry name" value="Quinoprotein_ADH-like_sf"/>
</dbReference>
<dbReference type="EMBL" id="NXNG01000001">
    <property type="protein sequence ID" value="PWT27605.1"/>
    <property type="molecule type" value="Genomic_DNA"/>
</dbReference>
<reference evidence="3 4" key="1">
    <citation type="submission" date="2017-09" db="EMBL/GenBank/DDBJ databases">
        <title>High-quality draft genome sequence of Butyrivibrio fibrisolvens INBov1, isolated from cow rumen.</title>
        <authorList>
            <person name="Rodriguez Hernaez J."/>
            <person name="Rivarola M."/>
            <person name="Paniego N."/>
            <person name="Cravero S."/>
            <person name="Ceron Cucchi M."/>
            <person name="Martinez M.C."/>
        </authorList>
    </citation>
    <scope>NUCLEOTIDE SEQUENCE [LARGE SCALE GENOMIC DNA]</scope>
    <source>
        <strain evidence="3 4">INBov1</strain>
    </source>
</reference>
<proteinExistence type="predicted"/>
<keyword evidence="1" id="KW-0812">Transmembrane</keyword>
<dbReference type="Proteomes" id="UP000245488">
    <property type="component" value="Chromosome"/>
</dbReference>
<keyword evidence="1" id="KW-0472">Membrane</keyword>
<dbReference type="PROSITE" id="PS50104">
    <property type="entry name" value="TIR"/>
    <property type="match status" value="1"/>
</dbReference>
<keyword evidence="4" id="KW-1185">Reference proteome</keyword>
<evidence type="ECO:0000313" key="4">
    <source>
        <dbReference type="Proteomes" id="UP000245488"/>
    </source>
</evidence>
<evidence type="ECO:0000256" key="1">
    <source>
        <dbReference type="SAM" id="Phobius"/>
    </source>
</evidence>
<feature type="domain" description="TIR" evidence="2">
    <location>
        <begin position="39"/>
        <end position="201"/>
    </location>
</feature>
<evidence type="ECO:0000313" key="3">
    <source>
        <dbReference type="EMBL" id="PWT27605.1"/>
    </source>
</evidence>
<evidence type="ECO:0000259" key="2">
    <source>
        <dbReference type="PROSITE" id="PS50104"/>
    </source>
</evidence>
<dbReference type="SMART" id="SM00255">
    <property type="entry name" value="TIR"/>
    <property type="match status" value="1"/>
</dbReference>
<organism evidence="3 4">
    <name type="scientific">Butyrivibrio fibrisolvens</name>
    <dbReference type="NCBI Taxonomy" id="831"/>
    <lineage>
        <taxon>Bacteria</taxon>
        <taxon>Bacillati</taxon>
        <taxon>Bacillota</taxon>
        <taxon>Clostridia</taxon>
        <taxon>Lachnospirales</taxon>
        <taxon>Lachnospiraceae</taxon>
        <taxon>Butyrivibrio</taxon>
    </lineage>
</organism>